<dbReference type="InterPro" id="IPR001680">
    <property type="entry name" value="WD40_rpt"/>
</dbReference>
<dbReference type="InterPro" id="IPR036322">
    <property type="entry name" value="WD40_repeat_dom_sf"/>
</dbReference>
<dbReference type="Proteomes" id="UP000198551">
    <property type="component" value="Unassembled WGS sequence"/>
</dbReference>
<feature type="repeat" description="WD" evidence="3">
    <location>
        <begin position="1072"/>
        <end position="1095"/>
    </location>
</feature>
<feature type="repeat" description="WD" evidence="3">
    <location>
        <begin position="1229"/>
        <end position="1272"/>
    </location>
</feature>
<dbReference type="InterPro" id="IPR009003">
    <property type="entry name" value="Peptidase_S1_PA"/>
</dbReference>
<dbReference type="SUPFAM" id="SSF50494">
    <property type="entry name" value="Trypsin-like serine proteases"/>
    <property type="match status" value="1"/>
</dbReference>
<dbReference type="PROSITE" id="PS50294">
    <property type="entry name" value="WD_REPEATS_REGION"/>
    <property type="match status" value="6"/>
</dbReference>
<dbReference type="InterPro" id="IPR015943">
    <property type="entry name" value="WD40/YVTN_repeat-like_dom_sf"/>
</dbReference>
<protein>
    <submittedName>
        <fullName evidence="5">WD-40 repeat-containing protein</fullName>
    </submittedName>
</protein>
<feature type="repeat" description="WD" evidence="3">
    <location>
        <begin position="920"/>
        <end position="963"/>
    </location>
</feature>
<gene>
    <name evidence="5" type="ORF">GA0070215_1027</name>
</gene>
<evidence type="ECO:0000256" key="3">
    <source>
        <dbReference type="PROSITE-ProRule" id="PRU00221"/>
    </source>
</evidence>
<keyword evidence="2" id="KW-0677">Repeat</keyword>
<feature type="repeat" description="WD" evidence="3">
    <location>
        <begin position="983"/>
        <end position="998"/>
    </location>
</feature>
<dbReference type="PANTHER" id="PTHR19848:SF8">
    <property type="entry name" value="F-BOX AND WD REPEAT DOMAIN CONTAINING 7"/>
    <property type="match status" value="1"/>
</dbReference>
<feature type="repeat" description="WD" evidence="3">
    <location>
        <begin position="875"/>
        <end position="909"/>
    </location>
</feature>
<keyword evidence="6" id="KW-1185">Reference proteome</keyword>
<organism evidence="5 6">
    <name type="scientific">Micromonospora marina</name>
    <dbReference type="NCBI Taxonomy" id="307120"/>
    <lineage>
        <taxon>Bacteria</taxon>
        <taxon>Bacillati</taxon>
        <taxon>Actinomycetota</taxon>
        <taxon>Actinomycetes</taxon>
        <taxon>Micromonosporales</taxon>
        <taxon>Micromonosporaceae</taxon>
        <taxon>Micromonospora</taxon>
    </lineage>
</organism>
<evidence type="ECO:0000313" key="5">
    <source>
        <dbReference type="EMBL" id="SCE72571.1"/>
    </source>
</evidence>
<dbReference type="SUPFAM" id="SSF50978">
    <property type="entry name" value="WD40 repeat-like"/>
    <property type="match status" value="2"/>
</dbReference>
<feature type="domain" description="Peptidase S1" evidence="4">
    <location>
        <begin position="4"/>
        <end position="185"/>
    </location>
</feature>
<feature type="repeat" description="WD" evidence="3">
    <location>
        <begin position="1273"/>
        <end position="1316"/>
    </location>
</feature>
<keyword evidence="1 3" id="KW-0853">WD repeat</keyword>
<dbReference type="RefSeq" id="WP_091041365.1">
    <property type="nucleotide sequence ID" value="NZ_FMCV01000002.1"/>
</dbReference>
<dbReference type="SMART" id="SM00320">
    <property type="entry name" value="WD40"/>
    <property type="match status" value="13"/>
</dbReference>
<dbReference type="Gene3D" id="3.40.50.300">
    <property type="entry name" value="P-loop containing nucleotide triphosphate hydrolases"/>
    <property type="match status" value="1"/>
</dbReference>
<dbReference type="GO" id="GO:0004252">
    <property type="term" value="F:serine-type endopeptidase activity"/>
    <property type="evidence" value="ECO:0007669"/>
    <property type="project" value="InterPro"/>
</dbReference>
<accession>A0A1C4ULR2</accession>
<dbReference type="Pfam" id="PF00400">
    <property type="entry name" value="WD40"/>
    <property type="match status" value="10"/>
</dbReference>
<dbReference type="InterPro" id="IPR027417">
    <property type="entry name" value="P-loop_NTPase"/>
</dbReference>
<feature type="repeat" description="WD" evidence="3">
    <location>
        <begin position="786"/>
        <end position="830"/>
    </location>
</feature>
<evidence type="ECO:0000313" key="6">
    <source>
        <dbReference type="Proteomes" id="UP000198551"/>
    </source>
</evidence>
<dbReference type="SUPFAM" id="SSF52540">
    <property type="entry name" value="P-loop containing nucleoside triphosphate hydrolases"/>
    <property type="match status" value="1"/>
</dbReference>
<dbReference type="GO" id="GO:0006508">
    <property type="term" value="P:proteolysis"/>
    <property type="evidence" value="ECO:0007669"/>
    <property type="project" value="InterPro"/>
</dbReference>
<dbReference type="InterPro" id="IPR020472">
    <property type="entry name" value="WD40_PAC1"/>
</dbReference>
<dbReference type="EMBL" id="FMCV01000002">
    <property type="protein sequence ID" value="SCE72571.1"/>
    <property type="molecule type" value="Genomic_DNA"/>
</dbReference>
<dbReference type="CDD" id="cd00200">
    <property type="entry name" value="WD40"/>
    <property type="match status" value="2"/>
</dbReference>
<evidence type="ECO:0000256" key="1">
    <source>
        <dbReference type="ARBA" id="ARBA00022574"/>
    </source>
</evidence>
<proteinExistence type="predicted"/>
<sequence length="1368" mass="144100">MTTAPDECSWAVALHREADPHKALGTGIVIATNLVLTCHHVAFTADGTLRADLTVAFPRAPKVAYFDRRKVRQCRHDGMREAYVDLVVLELVEPVPATVTPARLRCLAPQPLLDRPFWAYGFPAGVVGGLQATGSVVEAGGYGLVTIDSGAAGPLSKGFSGGALWSPEYQAVVGVVVTADGKGKGQAVTLHHADEQVPAMTLGALSAWRVEDADDAALSAWGWTLSTDGEAGRHWLPRARGVAVDTEGGARFRGRSAALRRIVDFIDGEAPVTGPLIVTGSPGVGKSAVLGRVVTTADQQIRDSLPGGDTAVRATVGSVSCAVHAKGKTALEVAVEIARAAAVDLPAAPADLMPAVRDRLASRPARFALVIDALDETADPGQARQVVDDLLLPLARECGRYGARVVVGTRRGDDRGDLISCFGGPVELVDLDTPEYFAEADLVNYALATLRLLGAERPGSPYNDPAAAAPLARRIAELAKGNFLVAGLVARAHALRDIAPVDPASVSFTATVAHALDSYLAGLPAAGSASARLALTALAYAETPGLPLPLWRTAVTALGGGAVTEDELLAFARTSAANFLVETGGGSQPAYRLFHQALNDALLAGVTRRDDQRRLVAAWTDLAAEVGWASVPDYLRRSLPQHASRAGLVERLLADEGYLLHAHLERLLSVVDVERPLGPLSRSRVRLLHRTPLAVAAAPAERAALFSVVDRLDGLDSGIEADAAPYRARWAHTPPRQERSVLDGHSQAVYDVAAVELEERWLLASAGDDGTVRLWDPLTNQAVAVFTCHDDTIRGLCAVRTGAGETLIATASHDGTVGLWDPRTGQRRHELRGHDDWVRNICVIPLPDGDLLASAGDDRTVRIWDPVTGTQRGALTGHSGWVTAVTYVPAGGRHLLASTGFDGVVRVWEPTCDTRPTLTLTGHVGWVTTLYAVRAPGGTLLASAGYDGTVRLWDPQSGECVHVLETGGPVTDLCTVEVDGGCLLVSTGEDGLIRVWDVPTWTSRPSLRGHASWIRAVCELRTAKDRMLATAGDDGTVRLWDPAGGRPDTVAERARLGPVHSLCPVPDERPGLVASGGADGRVRIWDAATGERVEEIPTPGGPVNAMCAVDDVEEPLLVTAQDDNTVGTWSVRHGAQLGSMTEHHAPVAAVCPIVIGGETLVASAGDDQAIRLWHPQTGVVRAVLLGHVTRAWVTALATVRWPSVAALASADKSGTVMLWGGGDTPVWTRQGHQDAVTALCGLVVTGRRMLASASADHTIRLWDAEWGEPVGVFTGHTAAVTGLSLVHVGGRDLLASTSRDRTVRIWDPSTGRAVHTIPVYHPALTCCTVGGMLLVGLDQGLLALDVGGQSDLPPEAADRAAARVAVRC</sequence>
<dbReference type="PANTHER" id="PTHR19848">
    <property type="entry name" value="WD40 REPEAT PROTEIN"/>
    <property type="match status" value="1"/>
</dbReference>
<name>A0A1C4ULR2_9ACTN</name>
<evidence type="ECO:0000256" key="2">
    <source>
        <dbReference type="ARBA" id="ARBA00022737"/>
    </source>
</evidence>
<dbReference type="PRINTS" id="PR00320">
    <property type="entry name" value="GPROTEINBRPT"/>
</dbReference>
<dbReference type="PROSITE" id="PS50082">
    <property type="entry name" value="WD_REPEATS_2"/>
    <property type="match status" value="10"/>
</dbReference>
<evidence type="ECO:0000259" key="4">
    <source>
        <dbReference type="Pfam" id="PF00089"/>
    </source>
</evidence>
<dbReference type="InterPro" id="IPR001254">
    <property type="entry name" value="Trypsin_dom"/>
</dbReference>
<dbReference type="PROSITE" id="PS00678">
    <property type="entry name" value="WD_REPEATS_1"/>
    <property type="match status" value="1"/>
</dbReference>
<reference evidence="6" key="1">
    <citation type="submission" date="2016-06" db="EMBL/GenBank/DDBJ databases">
        <authorList>
            <person name="Varghese N."/>
        </authorList>
    </citation>
    <scope>NUCLEOTIDE SEQUENCE [LARGE SCALE GENOMIC DNA]</scope>
    <source>
        <strain evidence="6">DSM 45555</strain>
    </source>
</reference>
<dbReference type="Pfam" id="PF00089">
    <property type="entry name" value="Trypsin"/>
    <property type="match status" value="1"/>
</dbReference>
<feature type="repeat" description="WD" evidence="3">
    <location>
        <begin position="1007"/>
        <end position="1041"/>
    </location>
</feature>
<feature type="repeat" description="WD" evidence="3">
    <location>
        <begin position="742"/>
        <end position="785"/>
    </location>
</feature>
<dbReference type="InterPro" id="IPR019775">
    <property type="entry name" value="WD40_repeat_CS"/>
</dbReference>
<dbReference type="Gene3D" id="2.130.10.10">
    <property type="entry name" value="YVTN repeat-like/Quinoprotein amine dehydrogenase"/>
    <property type="match status" value="5"/>
</dbReference>
<feature type="repeat" description="WD" evidence="3">
    <location>
        <begin position="831"/>
        <end position="865"/>
    </location>
</feature>